<dbReference type="InterPro" id="IPR031437">
    <property type="entry name" value="Ig_TMEM132_4th"/>
</dbReference>
<evidence type="ECO:0000313" key="4">
    <source>
        <dbReference type="Proteomes" id="UP001165289"/>
    </source>
</evidence>
<dbReference type="GO" id="GO:0000272">
    <property type="term" value="P:polysaccharide catabolic process"/>
    <property type="evidence" value="ECO:0007669"/>
    <property type="project" value="InterPro"/>
</dbReference>
<dbReference type="PANTHER" id="PTHR13388">
    <property type="entry name" value="DETONATOR, ISOFORM E"/>
    <property type="match status" value="1"/>
</dbReference>
<protein>
    <submittedName>
        <fullName evidence="3">Lefftyrin</fullName>
    </submittedName>
</protein>
<feature type="compositionally biased region" description="Low complexity" evidence="1">
    <location>
        <begin position="653"/>
        <end position="713"/>
    </location>
</feature>
<dbReference type="PANTHER" id="PTHR13388:SF11">
    <property type="entry name" value="DETONATOR, ISOFORM E"/>
    <property type="match status" value="1"/>
</dbReference>
<feature type="region of interest" description="Disordered" evidence="1">
    <location>
        <begin position="653"/>
        <end position="716"/>
    </location>
</feature>
<feature type="domain" description="Transmembrane protein family 132 fourth" evidence="2">
    <location>
        <begin position="1056"/>
        <end position="1146"/>
    </location>
</feature>
<name>A0AAV7K976_9METZ</name>
<dbReference type="CDD" id="cd14256">
    <property type="entry name" value="Dockerin_I"/>
    <property type="match status" value="1"/>
</dbReference>
<dbReference type="SUPFAM" id="SSF63446">
    <property type="entry name" value="Type I dockerin domain"/>
    <property type="match status" value="1"/>
</dbReference>
<feature type="region of interest" description="Disordered" evidence="1">
    <location>
        <begin position="598"/>
        <end position="619"/>
    </location>
</feature>
<reference evidence="3 4" key="1">
    <citation type="journal article" date="2023" name="BMC Biol.">
        <title>The compact genome of the sponge Oopsacas minuta (Hexactinellida) is lacking key metazoan core genes.</title>
        <authorList>
            <person name="Santini S."/>
            <person name="Schenkelaars Q."/>
            <person name="Jourda C."/>
            <person name="Duchesne M."/>
            <person name="Belahbib H."/>
            <person name="Rocher C."/>
            <person name="Selva M."/>
            <person name="Riesgo A."/>
            <person name="Vervoort M."/>
            <person name="Leys S.P."/>
            <person name="Kodjabachian L."/>
            <person name="Le Bivic A."/>
            <person name="Borchiellini C."/>
            <person name="Claverie J.M."/>
            <person name="Renard E."/>
        </authorList>
    </citation>
    <scope>NUCLEOTIDE SEQUENCE [LARGE SCALE GENOMIC DNA]</scope>
    <source>
        <strain evidence="3">SPO-2</strain>
    </source>
</reference>
<proteinExistence type="predicted"/>
<sequence>MLASHIDLAGYTQIPSSTNIIATSTSSISEISCFSPQNQIYRNILHDPPPSAVLRDNDFVISIRINPSLSERRYLLLYIDQPSMEVFFSFYVNPGSFEAGITYKTCSGETNTIPIFNSGIRIFTDIFLAISVSMVNSTHLLITSLIGENNEASEEVVSGSMECSFPLDKKYIANAIPSTEGILRFLGQSMNLLLVGKSLTSEELILLKERGDLNGDITYSNSDCLCPKDYDILTEECCYNSQNNITSIRITSDDYNPESAIDDNPCTYWQSASDEENVNLSISLFPIVPEIQLIRIQFESPPSKLTLTVKSLENISIVAYVDDNCDTYSSIYICKRYLADFDDIPCCVTTSQLIDNPLLEILFSSVTPLQNISSVILSLTEFSPNSRYYSISNFNLYAISEVDIININSSTISTMGYTQTYIPTKSPISSQMFTPFVSIPKSYLTFQTSIPVHPTNSTSITRMTSKQTKVISKTSQFMTSSYIYTIPSPQTSMFTSLFTAVSSIMQSISPYSSSLHTRITDTQTTTLHQTESIIPTSTKPFYNYSTSSSLFSSLMQTSIGDSMTSSPLISSTSIPASTSTVLHTSSSTTMPTYTILSTTSTVSPSTTPTSIPTTSTSTSTILSTSTSTSTILPTSTSTSTILSTSTSTSTILPTSTSTSTILPTSTSTSTILPTSTSTSTILPTSTSTSTILPTSTSTSTILPTSTSTVLPTSMPTPPPTPILPCTKPIPTSHIDITVPDSIGYKQYHFINNSIDDSQILIIQTRMDSNNISVDIPFGLTKILQVTFSLHPVSILDYFIHSSTIWYQDNYLRVSITGLDEYNTFNVRDTNISVSLLHEDILFSQNIILSGSYNHKMIMFTLPDVWFTNSTQIISPSLLATSVYTVLINTTLSLLLPRLPPSLQVPTEHRPVVIITLPQYPLSAGDTAILPVYLLANIGARYIAIEFNYPLNSSLINLDPSYKWEFTYDLNKVVISGFVDVPLGYTAAYKLFDITILLLSRDSQVSCQLKQVFDTTYTSLVTTDLPICYFSGLYGVVESPGYLNISDDSAISISAYPQYSVLYNHAVLSQSVINIPVYTYIYTINGVSTDYSLLNCYSSDVSIAKISQDCTHLYVDGSELKGSNNLTIHFGYEDLNTEFYVKVFYPDIPITLRLTDPILNIIPVYPYRYDCTSKFQTSKLLVYTNFSSSNEITPNIDISQYIGSSLYVSHTNIAVLDDMYLEGISAGYGKVYVEISNTKIGFTNFVVSMEPVELSCYSPRIYSDNIDYNTNTLYTSLYQSMSFDLILSRTFLFNSTIGYSSVVLQFSDSNTQPVSSYNINATNSVKYTSNTYTLLDNSMITFNLPNSCPSLSSLPFITQINLSTPDDFYICISSRILTTEGDIASRFGYNTFAVLRILLVYNSQLVEATGAGFIDISIINPNIINLVMSDNGAVLYSQISSGQTEVMISLTQPALTKSVMIQVVSATGVQSSLFSPSSLKPIYTLSKLTADTFQTGYFEVELVLYNSLTILITNTSELLLEVREFSEYIDTQAPISDKAYFIDNILHVNASAVTRDTTVVLSAVYDTFTTSFVVSISTNILFISNFSEFEFIPNLTGVLASQFSVDFGIILSDGTEIVRYFDNGLIFPDLRFEVSDPTSIFFSPTTGLITLIGNSKDIVYLKVSSDNVSRISNGFAVNLSPSGNGIDLGNEDGLALPPQQINSTFKIPIWLQTSSDYKSIDISLSYEASVLSLVRILPDSSFNGGIFLSQHETLGAIRLGGILPLEIARDRILIAEIEMLAIQSRDANIHAEVITLSGPFPLYSNLLNFTHPVVTNLTQVVYSKNKLIPNIPFSTSRFRNERSVICLEKTVTSSGRNICIKCSIEVIGDINSDCKFNLNDVVYLLDYVTASYTEFSSVSGLLIKEEFDSLPLPRSDINQDGEISITDVYYLMWVNYGLFYFLESVDTSLVFPTNALPSVYNCELFVKINLVNPPLSNNQFHTYIELSHSNTVRLLNITQGDYVSNISRDDIYSDIYKASSFIIRRIIPSVFSGQIGISPILIATDGANNFQQIFIDRSPPTLNYPELRTTIPFLSSQVSLYIPEGYSPYTSYTPPQVCGGQFVYLRVLGEMQASEFTIYWPQTGGIGPFSLKRVFCSMIGRETNNIHIPCNRQITTNTDIIFPEYKVTGLNPYSLYQFQMEVNGRTSQWTQFLTPEAGEYTYTQLYYLYITNSVNNHCNVS</sequence>
<organism evidence="3 4">
    <name type="scientific">Oopsacas minuta</name>
    <dbReference type="NCBI Taxonomy" id="111878"/>
    <lineage>
        <taxon>Eukaryota</taxon>
        <taxon>Metazoa</taxon>
        <taxon>Porifera</taxon>
        <taxon>Hexactinellida</taxon>
        <taxon>Hexasterophora</taxon>
        <taxon>Lyssacinosida</taxon>
        <taxon>Leucopsacidae</taxon>
        <taxon>Oopsacas</taxon>
    </lineage>
</organism>
<dbReference type="InterPro" id="IPR008979">
    <property type="entry name" value="Galactose-bd-like_sf"/>
</dbReference>
<dbReference type="Pfam" id="PF16070">
    <property type="entry name" value="Ig_TMEM132_4th"/>
    <property type="match status" value="1"/>
</dbReference>
<dbReference type="SUPFAM" id="SSF49785">
    <property type="entry name" value="Galactose-binding domain-like"/>
    <property type="match status" value="1"/>
</dbReference>
<evidence type="ECO:0000256" key="1">
    <source>
        <dbReference type="SAM" id="MobiDB-lite"/>
    </source>
</evidence>
<keyword evidence="4" id="KW-1185">Reference proteome</keyword>
<gene>
    <name evidence="3" type="ORF">LOD99_153</name>
</gene>
<accession>A0AAV7K976</accession>
<evidence type="ECO:0000259" key="2">
    <source>
        <dbReference type="Pfam" id="PF16070"/>
    </source>
</evidence>
<evidence type="ECO:0000313" key="3">
    <source>
        <dbReference type="EMBL" id="KAI6657405.1"/>
    </source>
</evidence>
<dbReference type="EMBL" id="JAKMXF010000111">
    <property type="protein sequence ID" value="KAI6657405.1"/>
    <property type="molecule type" value="Genomic_DNA"/>
</dbReference>
<comment type="caution">
    <text evidence="3">The sequence shown here is derived from an EMBL/GenBank/DDBJ whole genome shotgun (WGS) entry which is preliminary data.</text>
</comment>
<dbReference type="InterPro" id="IPR036439">
    <property type="entry name" value="Dockerin_dom_sf"/>
</dbReference>
<dbReference type="Proteomes" id="UP001165289">
    <property type="component" value="Unassembled WGS sequence"/>
</dbReference>
<dbReference type="Gene3D" id="1.10.1330.10">
    <property type="entry name" value="Dockerin domain"/>
    <property type="match status" value="1"/>
</dbReference>
<dbReference type="InterPro" id="IPR026307">
    <property type="entry name" value="TMEM132"/>
</dbReference>